<feature type="chain" id="PRO_5031102104" evidence="1">
    <location>
        <begin position="24"/>
        <end position="378"/>
    </location>
</feature>
<proteinExistence type="predicted"/>
<evidence type="ECO:0000313" key="2">
    <source>
        <dbReference type="EMBL" id="CAD9693042.1"/>
    </source>
</evidence>
<dbReference type="AlphaFoldDB" id="A0A7S2S9K4"/>
<protein>
    <submittedName>
        <fullName evidence="2">Uncharacterized protein</fullName>
    </submittedName>
</protein>
<name>A0A7S2S9K4_9STRA</name>
<gene>
    <name evidence="2" type="ORF">QSP1433_LOCUS11573</name>
</gene>
<keyword evidence="1" id="KW-0732">Signal</keyword>
<accession>A0A7S2S9K4</accession>
<organism evidence="2">
    <name type="scientific">Mucochytrium quahogii</name>
    <dbReference type="NCBI Taxonomy" id="96639"/>
    <lineage>
        <taxon>Eukaryota</taxon>
        <taxon>Sar</taxon>
        <taxon>Stramenopiles</taxon>
        <taxon>Bigyra</taxon>
        <taxon>Labyrinthulomycetes</taxon>
        <taxon>Thraustochytrida</taxon>
        <taxon>Thraustochytriidae</taxon>
        <taxon>Mucochytrium</taxon>
    </lineage>
</organism>
<evidence type="ECO:0000256" key="1">
    <source>
        <dbReference type="SAM" id="SignalP"/>
    </source>
</evidence>
<sequence length="378" mass="43309">MRIQSTWCFTAGLVLGFAILAQSRFLRTDGDDELQTSIRELRKGVKWRVSKDYPISYNWNRTIRDVTLITRKKLAKVGRGWFLALRHERQAIVECKTKRCRRRGSKYKSFNTTYEVFAVKPPTDYELQCDSGDRKLYQRYQNATARILRRRRKGRKKNRNKRDLKEFFVVTASAKGIQTEFVDKIDLDCLPPVTAPPVTAPPTPAPTVPCNWAKVVAMCDDQLQMTKLKSPYDQHTAEAIPLTDANNWATEKVVNITYSPGDMLSFICTDISVLGAFNAYVETCKGKTYMLSNADQTMVATDPHDMEEVPEGEFYAVGLNGKNLRDVGTYREHWSDENVPVNDVNPQMQKHMDMPTLWAGYEVPSTTTFNFVFPTGRR</sequence>
<feature type="signal peptide" evidence="1">
    <location>
        <begin position="1"/>
        <end position="23"/>
    </location>
</feature>
<dbReference type="EMBL" id="HBHK01018249">
    <property type="protein sequence ID" value="CAD9693042.1"/>
    <property type="molecule type" value="Transcribed_RNA"/>
</dbReference>
<reference evidence="2" key="1">
    <citation type="submission" date="2021-01" db="EMBL/GenBank/DDBJ databases">
        <authorList>
            <person name="Corre E."/>
            <person name="Pelletier E."/>
            <person name="Niang G."/>
            <person name="Scheremetjew M."/>
            <person name="Finn R."/>
            <person name="Kale V."/>
            <person name="Holt S."/>
            <person name="Cochrane G."/>
            <person name="Meng A."/>
            <person name="Brown T."/>
            <person name="Cohen L."/>
        </authorList>
    </citation>
    <scope>NUCLEOTIDE SEQUENCE</scope>
    <source>
        <strain evidence="2">NY070348D</strain>
    </source>
</reference>